<dbReference type="GO" id="GO:0016787">
    <property type="term" value="F:hydrolase activity"/>
    <property type="evidence" value="ECO:0007669"/>
    <property type="project" value="UniProtKB-KW"/>
</dbReference>
<keyword evidence="4" id="KW-1185">Reference proteome</keyword>
<protein>
    <submittedName>
        <fullName evidence="3">Alpha/beta fold hydrolase</fullName>
    </submittedName>
</protein>
<dbReference type="EMBL" id="JAEVLS010000002">
    <property type="protein sequence ID" value="MBM0105183.1"/>
    <property type="molecule type" value="Genomic_DNA"/>
</dbReference>
<name>A0ABS1WW46_9GAMM</name>
<dbReference type="PANTHER" id="PTHR43265">
    <property type="entry name" value="ESTERASE ESTD"/>
    <property type="match status" value="1"/>
</dbReference>
<proteinExistence type="predicted"/>
<dbReference type="SUPFAM" id="SSF53474">
    <property type="entry name" value="alpha/beta-Hydrolases"/>
    <property type="match status" value="1"/>
</dbReference>
<dbReference type="InterPro" id="IPR022742">
    <property type="entry name" value="Hydrolase_4"/>
</dbReference>
<dbReference type="InterPro" id="IPR002471">
    <property type="entry name" value="Pept_S9_AS"/>
</dbReference>
<sequence length="366" mass="40031">MRQQQRDSAVHWVAWTTLLLGLTFSVCSPGQEAPSATPVPWSAPASVSVVEEERTFENEEATLSGTLYVARDRKPQSAIVVTHSAAAAQRDLPLYQHLKQMLPALGIAVFIYDRRGSGKSGGDLRTSDYAMLADDAIAAVRMLKTDSRIDSRRVGIWGLSQGGWLALLAASRSSEPAFVISVSAPLVTPDVQMMFRSINSLRVHGYPQAEIDQMIATRKAVDDYMRGSGDRATAQRLVDAAKIKPWFKLLYMGETVTDRATSRWRKEIEFDPLKTLEGVKIPALVIFGAADPVVPVDVSVKRLRAAHPKLDIAVIAGADHAMQLSVPVQVQMDPARTLEEAPQAAEYFAILASWLTEHALTTSIGR</sequence>
<reference evidence="3 4" key="1">
    <citation type="journal article" date="2021" name="Int. J. Syst. Evol. Microbiol.">
        <title>Steroidobacter gossypii sp. nov., isolated from soil of cotton cropping field.</title>
        <authorList>
            <person name="Huang R."/>
            <person name="Yang S."/>
            <person name="Zhen C."/>
            <person name="Liu W."/>
        </authorList>
    </citation>
    <scope>NUCLEOTIDE SEQUENCE [LARGE SCALE GENOMIC DNA]</scope>
    <source>
        <strain evidence="3 4">S1-65</strain>
    </source>
</reference>
<keyword evidence="1 3" id="KW-0378">Hydrolase</keyword>
<dbReference type="Proteomes" id="UP000661077">
    <property type="component" value="Unassembled WGS sequence"/>
</dbReference>
<comment type="caution">
    <text evidence="3">The sequence shown here is derived from an EMBL/GenBank/DDBJ whole genome shotgun (WGS) entry which is preliminary data.</text>
</comment>
<dbReference type="InterPro" id="IPR029058">
    <property type="entry name" value="AB_hydrolase_fold"/>
</dbReference>
<dbReference type="InterPro" id="IPR053145">
    <property type="entry name" value="AB_hydrolase_Est10"/>
</dbReference>
<evidence type="ECO:0000256" key="1">
    <source>
        <dbReference type="ARBA" id="ARBA00022801"/>
    </source>
</evidence>
<dbReference type="Pfam" id="PF12146">
    <property type="entry name" value="Hydrolase_4"/>
    <property type="match status" value="1"/>
</dbReference>
<feature type="domain" description="Serine aminopeptidase S33" evidence="2">
    <location>
        <begin position="93"/>
        <end position="322"/>
    </location>
</feature>
<dbReference type="RefSeq" id="WP_203167239.1">
    <property type="nucleotide sequence ID" value="NZ_JAEVLS010000002.1"/>
</dbReference>
<evidence type="ECO:0000313" key="4">
    <source>
        <dbReference type="Proteomes" id="UP000661077"/>
    </source>
</evidence>
<evidence type="ECO:0000313" key="3">
    <source>
        <dbReference type="EMBL" id="MBM0105183.1"/>
    </source>
</evidence>
<dbReference type="PANTHER" id="PTHR43265:SF1">
    <property type="entry name" value="ESTERASE ESTD"/>
    <property type="match status" value="1"/>
</dbReference>
<organism evidence="3 4">
    <name type="scientific">Steroidobacter gossypii</name>
    <dbReference type="NCBI Taxonomy" id="2805490"/>
    <lineage>
        <taxon>Bacteria</taxon>
        <taxon>Pseudomonadati</taxon>
        <taxon>Pseudomonadota</taxon>
        <taxon>Gammaproteobacteria</taxon>
        <taxon>Steroidobacterales</taxon>
        <taxon>Steroidobacteraceae</taxon>
        <taxon>Steroidobacter</taxon>
    </lineage>
</organism>
<dbReference type="Gene3D" id="3.40.50.1820">
    <property type="entry name" value="alpha/beta hydrolase"/>
    <property type="match status" value="1"/>
</dbReference>
<dbReference type="PROSITE" id="PS00708">
    <property type="entry name" value="PRO_ENDOPEP_SER"/>
    <property type="match status" value="1"/>
</dbReference>
<accession>A0ABS1WW46</accession>
<gene>
    <name evidence="3" type="ORF">JM946_10495</name>
</gene>
<evidence type="ECO:0000259" key="2">
    <source>
        <dbReference type="Pfam" id="PF12146"/>
    </source>
</evidence>